<reference evidence="1 2" key="1">
    <citation type="submission" date="2016-02" db="EMBL/GenBank/DDBJ databases">
        <title>Genome analysis of coral dinoflagellate symbionts highlights evolutionary adaptations to a symbiotic lifestyle.</title>
        <authorList>
            <person name="Aranda M."/>
            <person name="Li Y."/>
            <person name="Liew Y.J."/>
            <person name="Baumgarten S."/>
            <person name="Simakov O."/>
            <person name="Wilson M."/>
            <person name="Piel J."/>
            <person name="Ashoor H."/>
            <person name="Bougouffa S."/>
            <person name="Bajic V.B."/>
            <person name="Ryu T."/>
            <person name="Ravasi T."/>
            <person name="Bayer T."/>
            <person name="Micklem G."/>
            <person name="Kim H."/>
            <person name="Bhak J."/>
            <person name="Lajeunesse T.C."/>
            <person name="Voolstra C.R."/>
        </authorList>
    </citation>
    <scope>NUCLEOTIDE SEQUENCE [LARGE SCALE GENOMIC DNA]</scope>
    <source>
        <strain evidence="1 2">CCMP2467</strain>
    </source>
</reference>
<organism evidence="1 2">
    <name type="scientific">Symbiodinium microadriaticum</name>
    <name type="common">Dinoflagellate</name>
    <name type="synonym">Zooxanthella microadriatica</name>
    <dbReference type="NCBI Taxonomy" id="2951"/>
    <lineage>
        <taxon>Eukaryota</taxon>
        <taxon>Sar</taxon>
        <taxon>Alveolata</taxon>
        <taxon>Dinophyceae</taxon>
        <taxon>Suessiales</taxon>
        <taxon>Symbiodiniaceae</taxon>
        <taxon>Symbiodinium</taxon>
    </lineage>
</organism>
<comment type="caution">
    <text evidence="1">The sequence shown here is derived from an EMBL/GenBank/DDBJ whole genome shotgun (WGS) entry which is preliminary data.</text>
</comment>
<gene>
    <name evidence="1" type="ORF">AK812_SmicGene14816</name>
</gene>
<proteinExistence type="predicted"/>
<dbReference type="EMBL" id="LSRX01000266">
    <property type="protein sequence ID" value="OLQ02335.1"/>
    <property type="molecule type" value="Genomic_DNA"/>
</dbReference>
<keyword evidence="2" id="KW-1185">Reference proteome</keyword>
<dbReference type="Proteomes" id="UP000186817">
    <property type="component" value="Unassembled WGS sequence"/>
</dbReference>
<evidence type="ECO:0000313" key="2">
    <source>
        <dbReference type="Proteomes" id="UP000186817"/>
    </source>
</evidence>
<name>A0A1Q9E4J5_SYMMI</name>
<sequence length="99" mass="10999">MQLLDEGKWLRHWQGSLCQSGSQRNSCRSSLNAACGAVPELHKTTFRSKEGKTNPVSLRSYVSTKTAQRLGEQHCFNPAKISWLSSLEHQVSMHASVAT</sequence>
<accession>A0A1Q9E4J5</accession>
<dbReference type="AlphaFoldDB" id="A0A1Q9E4J5"/>
<protein>
    <submittedName>
        <fullName evidence="1">Uncharacterized protein</fullName>
    </submittedName>
</protein>
<evidence type="ECO:0000313" key="1">
    <source>
        <dbReference type="EMBL" id="OLQ02335.1"/>
    </source>
</evidence>